<evidence type="ECO:0000313" key="4">
    <source>
        <dbReference type="Proteomes" id="UP001059617"/>
    </source>
</evidence>
<name>A0ABY5VXQ9_9ACTN</name>
<dbReference type="Pfam" id="PF13581">
    <property type="entry name" value="HATPase_c_2"/>
    <property type="match status" value="1"/>
</dbReference>
<dbReference type="InterPro" id="IPR003594">
    <property type="entry name" value="HATPase_dom"/>
</dbReference>
<keyword evidence="1" id="KW-0723">Serine/threonine-protein kinase</keyword>
<dbReference type="EMBL" id="CP073720">
    <property type="protein sequence ID" value="UWP82583.1"/>
    <property type="molecule type" value="Genomic_DNA"/>
</dbReference>
<dbReference type="SUPFAM" id="SSF55874">
    <property type="entry name" value="ATPase domain of HSP90 chaperone/DNA topoisomerase II/histidine kinase"/>
    <property type="match status" value="1"/>
</dbReference>
<dbReference type="Proteomes" id="UP001059617">
    <property type="component" value="Chromosome"/>
</dbReference>
<sequence>MDADQVEVDVPQGHARQARRVISQALDSWGLAHLSRGAVMVGHELVANALRHGMPPAILRLLRRDDVLIIEVGDGSEQVPRIQEIDNSTSMSGRGLQIVSKLARAWGVRPHPGGKTVWAEIALVQPAVRRLHHPA</sequence>
<reference evidence="3" key="2">
    <citation type="submission" date="2022-09" db="EMBL/GenBank/DDBJ databases">
        <title>Biosynthetic gene clusters of Dactylosporangioum fulvum.</title>
        <authorList>
            <person name="Caradec T."/>
        </authorList>
    </citation>
    <scope>NUCLEOTIDE SEQUENCE</scope>
    <source>
        <strain evidence="3">NRRL B-16292</strain>
    </source>
</reference>
<evidence type="ECO:0000313" key="3">
    <source>
        <dbReference type="EMBL" id="UWP82583.1"/>
    </source>
</evidence>
<dbReference type="RefSeq" id="WP_259860355.1">
    <property type="nucleotide sequence ID" value="NZ_BAAAST010000057.1"/>
</dbReference>
<reference evidence="3" key="1">
    <citation type="submission" date="2021-04" db="EMBL/GenBank/DDBJ databases">
        <authorList>
            <person name="Hartkoorn R.C."/>
            <person name="Beaudoing E."/>
            <person name="Hot D."/>
        </authorList>
    </citation>
    <scope>NUCLEOTIDE SEQUENCE</scope>
    <source>
        <strain evidence="3">NRRL B-16292</strain>
    </source>
</reference>
<evidence type="ECO:0000259" key="2">
    <source>
        <dbReference type="Pfam" id="PF13581"/>
    </source>
</evidence>
<keyword evidence="1" id="KW-0808">Transferase</keyword>
<dbReference type="Gene3D" id="3.30.565.10">
    <property type="entry name" value="Histidine kinase-like ATPase, C-terminal domain"/>
    <property type="match status" value="1"/>
</dbReference>
<keyword evidence="1" id="KW-0418">Kinase</keyword>
<keyword evidence="3" id="KW-0067">ATP-binding</keyword>
<accession>A0ABY5VXQ9</accession>
<dbReference type="PANTHER" id="PTHR35526">
    <property type="entry name" value="ANTI-SIGMA-F FACTOR RSBW-RELATED"/>
    <property type="match status" value="1"/>
</dbReference>
<proteinExistence type="predicted"/>
<dbReference type="PANTHER" id="PTHR35526:SF3">
    <property type="entry name" value="ANTI-SIGMA-F FACTOR RSBW"/>
    <property type="match status" value="1"/>
</dbReference>
<evidence type="ECO:0000256" key="1">
    <source>
        <dbReference type="ARBA" id="ARBA00022527"/>
    </source>
</evidence>
<protein>
    <submittedName>
        <fullName evidence="3">ATP-binding protein</fullName>
    </submittedName>
</protein>
<dbReference type="InterPro" id="IPR050267">
    <property type="entry name" value="Anti-sigma-factor_SerPK"/>
</dbReference>
<dbReference type="InterPro" id="IPR036890">
    <property type="entry name" value="HATPase_C_sf"/>
</dbReference>
<gene>
    <name evidence="3" type="ORF">Dfulv_47405</name>
</gene>
<keyword evidence="4" id="KW-1185">Reference proteome</keyword>
<keyword evidence="3" id="KW-0547">Nucleotide-binding</keyword>
<dbReference type="GO" id="GO:0005524">
    <property type="term" value="F:ATP binding"/>
    <property type="evidence" value="ECO:0007669"/>
    <property type="project" value="UniProtKB-KW"/>
</dbReference>
<dbReference type="CDD" id="cd16936">
    <property type="entry name" value="HATPase_RsbW-like"/>
    <property type="match status" value="1"/>
</dbReference>
<organism evidence="3 4">
    <name type="scientific">Dactylosporangium fulvum</name>
    <dbReference type="NCBI Taxonomy" id="53359"/>
    <lineage>
        <taxon>Bacteria</taxon>
        <taxon>Bacillati</taxon>
        <taxon>Actinomycetota</taxon>
        <taxon>Actinomycetes</taxon>
        <taxon>Micromonosporales</taxon>
        <taxon>Micromonosporaceae</taxon>
        <taxon>Dactylosporangium</taxon>
    </lineage>
</organism>
<feature type="domain" description="Histidine kinase/HSP90-like ATPase" evidence="2">
    <location>
        <begin position="14"/>
        <end position="119"/>
    </location>
</feature>